<reference evidence="2" key="1">
    <citation type="journal article" date="2022" name="bioRxiv">
        <title>Sequencing and chromosome-scale assembly of the giantPleurodeles waltlgenome.</title>
        <authorList>
            <person name="Brown T."/>
            <person name="Elewa A."/>
            <person name="Iarovenko S."/>
            <person name="Subramanian E."/>
            <person name="Araus A.J."/>
            <person name="Petzold A."/>
            <person name="Susuki M."/>
            <person name="Suzuki K.-i.T."/>
            <person name="Hayashi T."/>
            <person name="Toyoda A."/>
            <person name="Oliveira C."/>
            <person name="Osipova E."/>
            <person name="Leigh N.D."/>
            <person name="Simon A."/>
            <person name="Yun M.H."/>
        </authorList>
    </citation>
    <scope>NUCLEOTIDE SEQUENCE</scope>
    <source>
        <strain evidence="2">20211129_DDA</strain>
        <tissue evidence="2">Liver</tissue>
    </source>
</reference>
<dbReference type="EMBL" id="JANPWB010000004">
    <property type="protein sequence ID" value="KAJ1191003.1"/>
    <property type="molecule type" value="Genomic_DNA"/>
</dbReference>
<keyword evidence="3" id="KW-1185">Reference proteome</keyword>
<proteinExistence type="predicted"/>
<protein>
    <submittedName>
        <fullName evidence="2">Uncharacterized protein</fullName>
    </submittedName>
</protein>
<sequence length="87" mass="9915">MKKRAMQRNEWSRAVRRNDRSRAESNTWHPGVYEIESGTQRGSEEVQIGLMAYWRRAGRKLESNRAASSGKLQVGLPASILLMEAPD</sequence>
<gene>
    <name evidence="2" type="ORF">NDU88_000320</name>
</gene>
<evidence type="ECO:0000313" key="3">
    <source>
        <dbReference type="Proteomes" id="UP001066276"/>
    </source>
</evidence>
<accession>A0AAV7UT03</accession>
<dbReference type="Proteomes" id="UP001066276">
    <property type="component" value="Chromosome 2_2"/>
</dbReference>
<feature type="compositionally biased region" description="Basic and acidic residues" evidence="1">
    <location>
        <begin position="10"/>
        <end position="23"/>
    </location>
</feature>
<name>A0AAV7UT03_PLEWA</name>
<organism evidence="2 3">
    <name type="scientific">Pleurodeles waltl</name>
    <name type="common">Iberian ribbed newt</name>
    <dbReference type="NCBI Taxonomy" id="8319"/>
    <lineage>
        <taxon>Eukaryota</taxon>
        <taxon>Metazoa</taxon>
        <taxon>Chordata</taxon>
        <taxon>Craniata</taxon>
        <taxon>Vertebrata</taxon>
        <taxon>Euteleostomi</taxon>
        <taxon>Amphibia</taxon>
        <taxon>Batrachia</taxon>
        <taxon>Caudata</taxon>
        <taxon>Salamandroidea</taxon>
        <taxon>Salamandridae</taxon>
        <taxon>Pleurodelinae</taxon>
        <taxon>Pleurodeles</taxon>
    </lineage>
</organism>
<evidence type="ECO:0000256" key="1">
    <source>
        <dbReference type="SAM" id="MobiDB-lite"/>
    </source>
</evidence>
<evidence type="ECO:0000313" key="2">
    <source>
        <dbReference type="EMBL" id="KAJ1191003.1"/>
    </source>
</evidence>
<dbReference type="AlphaFoldDB" id="A0AAV7UT03"/>
<feature type="region of interest" description="Disordered" evidence="1">
    <location>
        <begin position="1"/>
        <end position="26"/>
    </location>
</feature>
<comment type="caution">
    <text evidence="2">The sequence shown here is derived from an EMBL/GenBank/DDBJ whole genome shotgun (WGS) entry which is preliminary data.</text>
</comment>